<gene>
    <name evidence="1" type="ORF">Dsin_030657</name>
</gene>
<reference evidence="1" key="1">
    <citation type="journal article" date="2023" name="Plant J.">
        <title>Genome sequences and population genomics provide insights into the demographic history, inbreeding, and mutation load of two 'living fossil' tree species of Dipteronia.</title>
        <authorList>
            <person name="Feng Y."/>
            <person name="Comes H.P."/>
            <person name="Chen J."/>
            <person name="Zhu S."/>
            <person name="Lu R."/>
            <person name="Zhang X."/>
            <person name="Li P."/>
            <person name="Qiu J."/>
            <person name="Olsen K.M."/>
            <person name="Qiu Y."/>
        </authorList>
    </citation>
    <scope>NUCLEOTIDE SEQUENCE</scope>
    <source>
        <strain evidence="1">NBL</strain>
    </source>
</reference>
<comment type="caution">
    <text evidence="1">The sequence shown here is derived from an EMBL/GenBank/DDBJ whole genome shotgun (WGS) entry which is preliminary data.</text>
</comment>
<dbReference type="PANTHER" id="PTHR34427">
    <property type="entry name" value="DUF4283 DOMAIN PROTEIN"/>
    <property type="match status" value="1"/>
</dbReference>
<sequence>MTWESGLNKEAWLSKCAIGVLKHFSNVSYVVDRLQGKGCSFSSSYLGDKSILWEFYSASDRDMFIIKQALWNDCFSMMGRWSRDLLPQARTVWVTCYGIPLECLSKAFFLKVWLIIGEPLLIEEETSHRKRLDMGRMLVLIPIGHSCPDSIKVFHGRSSFFVLMTEDPSPVEYPWLKKRLGLVESIPLRKSSASHVSIGQEVPKSIINPCLAECKKGRVILDVTLKPSVDKGKKLYLKKTRVKSSALCTPNAIVEIGKRRLSFQKTE</sequence>
<name>A0AAD9ZJY1_9ROSI</name>
<protein>
    <recommendedName>
        <fullName evidence="3">DUF4283 domain-containing protein</fullName>
    </recommendedName>
</protein>
<organism evidence="1 2">
    <name type="scientific">Dipteronia sinensis</name>
    <dbReference type="NCBI Taxonomy" id="43782"/>
    <lineage>
        <taxon>Eukaryota</taxon>
        <taxon>Viridiplantae</taxon>
        <taxon>Streptophyta</taxon>
        <taxon>Embryophyta</taxon>
        <taxon>Tracheophyta</taxon>
        <taxon>Spermatophyta</taxon>
        <taxon>Magnoliopsida</taxon>
        <taxon>eudicotyledons</taxon>
        <taxon>Gunneridae</taxon>
        <taxon>Pentapetalae</taxon>
        <taxon>rosids</taxon>
        <taxon>malvids</taxon>
        <taxon>Sapindales</taxon>
        <taxon>Sapindaceae</taxon>
        <taxon>Hippocastanoideae</taxon>
        <taxon>Acereae</taxon>
        <taxon>Dipteronia</taxon>
    </lineage>
</organism>
<dbReference type="PANTHER" id="PTHR34427:SF5">
    <property type="entry name" value="DUF4283 DOMAIN-CONTAINING PROTEIN"/>
    <property type="match status" value="1"/>
</dbReference>
<keyword evidence="2" id="KW-1185">Reference proteome</keyword>
<proteinExistence type="predicted"/>
<evidence type="ECO:0008006" key="3">
    <source>
        <dbReference type="Google" id="ProtNLM"/>
    </source>
</evidence>
<dbReference type="AlphaFoldDB" id="A0AAD9ZJY1"/>
<dbReference type="Proteomes" id="UP001281410">
    <property type="component" value="Unassembled WGS sequence"/>
</dbReference>
<evidence type="ECO:0000313" key="1">
    <source>
        <dbReference type="EMBL" id="KAK3183371.1"/>
    </source>
</evidence>
<evidence type="ECO:0000313" key="2">
    <source>
        <dbReference type="Proteomes" id="UP001281410"/>
    </source>
</evidence>
<accession>A0AAD9ZJY1</accession>
<dbReference type="EMBL" id="JANJYJ010000010">
    <property type="protein sequence ID" value="KAK3183371.1"/>
    <property type="molecule type" value="Genomic_DNA"/>
</dbReference>